<gene>
    <name evidence="1" type="ORF">C1H46_008693</name>
</gene>
<organism evidence="1 2">
    <name type="scientific">Malus baccata</name>
    <name type="common">Siberian crab apple</name>
    <name type="synonym">Pyrus baccata</name>
    <dbReference type="NCBI Taxonomy" id="106549"/>
    <lineage>
        <taxon>Eukaryota</taxon>
        <taxon>Viridiplantae</taxon>
        <taxon>Streptophyta</taxon>
        <taxon>Embryophyta</taxon>
        <taxon>Tracheophyta</taxon>
        <taxon>Spermatophyta</taxon>
        <taxon>Magnoliopsida</taxon>
        <taxon>eudicotyledons</taxon>
        <taxon>Gunneridae</taxon>
        <taxon>Pentapetalae</taxon>
        <taxon>rosids</taxon>
        <taxon>fabids</taxon>
        <taxon>Rosales</taxon>
        <taxon>Rosaceae</taxon>
        <taxon>Amygdaloideae</taxon>
        <taxon>Maleae</taxon>
        <taxon>Malus</taxon>
    </lineage>
</organism>
<comment type="caution">
    <text evidence="1">The sequence shown here is derived from an EMBL/GenBank/DDBJ whole genome shotgun (WGS) entry which is preliminary data.</text>
</comment>
<name>A0A540N3T8_MALBA</name>
<keyword evidence="2" id="KW-1185">Reference proteome</keyword>
<dbReference type="EMBL" id="VIEB01000117">
    <property type="protein sequence ID" value="TQE05674.1"/>
    <property type="molecule type" value="Genomic_DNA"/>
</dbReference>
<sequence length="90" mass="10166">MHWVLLACTATEQLIIEKWPVLVIITIHEMNRRVIATADTLAVTGYGGWGPRTEEFGCDWMDEGGVEWVLWWSRCDLSQLFSQSGVLGAL</sequence>
<dbReference type="Proteomes" id="UP000315295">
    <property type="component" value="Unassembled WGS sequence"/>
</dbReference>
<evidence type="ECO:0000313" key="2">
    <source>
        <dbReference type="Proteomes" id="UP000315295"/>
    </source>
</evidence>
<reference evidence="1 2" key="1">
    <citation type="journal article" date="2019" name="G3 (Bethesda)">
        <title>Sequencing of a Wild Apple (Malus baccata) Genome Unravels the Differences Between Cultivated and Wild Apple Species Regarding Disease Resistance and Cold Tolerance.</title>
        <authorList>
            <person name="Chen X."/>
        </authorList>
    </citation>
    <scope>NUCLEOTIDE SEQUENCE [LARGE SCALE GENOMIC DNA]</scope>
    <source>
        <strain evidence="2">cv. Shandingzi</strain>
        <tissue evidence="1">Leaves</tissue>
    </source>
</reference>
<dbReference type="AlphaFoldDB" id="A0A540N3T8"/>
<accession>A0A540N3T8</accession>
<proteinExistence type="predicted"/>
<protein>
    <submittedName>
        <fullName evidence="1">Uncharacterized protein</fullName>
    </submittedName>
</protein>
<evidence type="ECO:0000313" key="1">
    <source>
        <dbReference type="EMBL" id="TQE05674.1"/>
    </source>
</evidence>